<name>A0AAD3HME3_9CHLO</name>
<evidence type="ECO:0000313" key="4">
    <source>
        <dbReference type="Proteomes" id="UP001054857"/>
    </source>
</evidence>
<evidence type="ECO:0000259" key="2">
    <source>
        <dbReference type="PROSITE" id="PS51707"/>
    </source>
</evidence>
<dbReference type="SUPFAM" id="SSF55154">
    <property type="entry name" value="CYTH-like phosphatases"/>
    <property type="match status" value="1"/>
</dbReference>
<accession>A0AAD3HME3</accession>
<dbReference type="PANTHER" id="PTHR34948">
    <property type="entry name" value="OS08G0299200 PROTEIN"/>
    <property type="match status" value="1"/>
</dbReference>
<organism evidence="3 4">
    <name type="scientific">Astrephomene gubernaculifera</name>
    <dbReference type="NCBI Taxonomy" id="47775"/>
    <lineage>
        <taxon>Eukaryota</taxon>
        <taxon>Viridiplantae</taxon>
        <taxon>Chlorophyta</taxon>
        <taxon>core chlorophytes</taxon>
        <taxon>Chlorophyceae</taxon>
        <taxon>CS clade</taxon>
        <taxon>Chlamydomonadales</taxon>
        <taxon>Astrephomenaceae</taxon>
        <taxon>Astrephomene</taxon>
    </lineage>
</organism>
<dbReference type="Pfam" id="PF01928">
    <property type="entry name" value="CYTH"/>
    <property type="match status" value="1"/>
</dbReference>
<feature type="region of interest" description="Disordered" evidence="1">
    <location>
        <begin position="42"/>
        <end position="65"/>
    </location>
</feature>
<gene>
    <name evidence="3" type="ORF">Agub_g7398</name>
</gene>
<dbReference type="CDD" id="cd07374">
    <property type="entry name" value="CYTH-like_Pase"/>
    <property type="match status" value="1"/>
</dbReference>
<comment type="caution">
    <text evidence="3">The sequence shown here is derived from an EMBL/GenBank/DDBJ whole genome shotgun (WGS) entry which is preliminary data.</text>
</comment>
<evidence type="ECO:0000256" key="1">
    <source>
        <dbReference type="SAM" id="MobiDB-lite"/>
    </source>
</evidence>
<proteinExistence type="predicted"/>
<dbReference type="Proteomes" id="UP001054857">
    <property type="component" value="Unassembled WGS sequence"/>
</dbReference>
<dbReference type="PROSITE" id="PS51707">
    <property type="entry name" value="CYTH"/>
    <property type="match status" value="1"/>
</dbReference>
<dbReference type="EMBL" id="BMAR01000011">
    <property type="protein sequence ID" value="GFR45936.1"/>
    <property type="molecule type" value="Genomic_DNA"/>
</dbReference>
<dbReference type="Gene3D" id="2.40.320.10">
    <property type="entry name" value="Hypothetical Protein Pfu-838710-001"/>
    <property type="match status" value="1"/>
</dbReference>
<reference evidence="3 4" key="1">
    <citation type="journal article" date="2021" name="Sci. Rep.">
        <title>Genome sequencing of the multicellular alga Astrephomene provides insights into convergent evolution of germ-soma differentiation.</title>
        <authorList>
            <person name="Yamashita S."/>
            <person name="Yamamoto K."/>
            <person name="Matsuzaki R."/>
            <person name="Suzuki S."/>
            <person name="Yamaguchi H."/>
            <person name="Hirooka S."/>
            <person name="Minakuchi Y."/>
            <person name="Miyagishima S."/>
            <person name="Kawachi M."/>
            <person name="Toyoda A."/>
            <person name="Nozaki H."/>
        </authorList>
    </citation>
    <scope>NUCLEOTIDE SEQUENCE [LARGE SCALE GENOMIC DNA]</scope>
    <source>
        <strain evidence="3 4">NIES-4017</strain>
    </source>
</reference>
<dbReference type="InterPro" id="IPR033469">
    <property type="entry name" value="CYTH-like_dom_sf"/>
</dbReference>
<protein>
    <recommendedName>
        <fullName evidence="2">CYTH domain-containing protein</fullName>
    </recommendedName>
</protein>
<dbReference type="GO" id="GO:0016462">
    <property type="term" value="F:pyrophosphatase activity"/>
    <property type="evidence" value="ECO:0007669"/>
    <property type="project" value="UniProtKB-ARBA"/>
</dbReference>
<sequence>MLSVLPSRPLLRVAGAILFQRRRPAPFHAAAQAYAHRIEASRQGRVREPESAFGGAQSSQPSGRSLIRSFAGGQAVNGGTHRPEPQVAPMEVEVKIRLPDRAAYDKVAAALSAASSSSDISPAAPGADISSSSAGGRIASHAQANYFFDGPARELNSRKVVLRLRTYNGDEKATVTLKGRQILENGIGRASEVECEVPPAAAARYLAAPSDMLREVDIVRTAADKFGLNSLVGLGGFRNQRDCFRWRGHTLELDETAFEHGTLYEIECETDRPEELRDQLEAFLRQLGVSYSYSGTSKFANFINKSLL</sequence>
<keyword evidence="4" id="KW-1185">Reference proteome</keyword>
<dbReference type="AlphaFoldDB" id="A0AAD3HME3"/>
<dbReference type="PANTHER" id="PTHR34948:SF2">
    <property type="entry name" value="TRIPHOSPHATE TUNNEL METALLOENZYME 3"/>
    <property type="match status" value="1"/>
</dbReference>
<dbReference type="SMART" id="SM01118">
    <property type="entry name" value="CYTH"/>
    <property type="match status" value="1"/>
</dbReference>
<feature type="domain" description="CYTH" evidence="2">
    <location>
        <begin position="89"/>
        <end position="306"/>
    </location>
</feature>
<evidence type="ECO:0000313" key="3">
    <source>
        <dbReference type="EMBL" id="GFR45936.1"/>
    </source>
</evidence>
<dbReference type="InterPro" id="IPR023577">
    <property type="entry name" value="CYTH_domain"/>
</dbReference>